<organism evidence="9 10">
    <name type="scientific">Caulobacter rhizosphaerae</name>
    <dbReference type="NCBI Taxonomy" id="2010972"/>
    <lineage>
        <taxon>Bacteria</taxon>
        <taxon>Pseudomonadati</taxon>
        <taxon>Pseudomonadota</taxon>
        <taxon>Alphaproteobacteria</taxon>
        <taxon>Caulobacterales</taxon>
        <taxon>Caulobacteraceae</taxon>
        <taxon>Caulobacter</taxon>
    </lineage>
</organism>
<comment type="caution">
    <text evidence="9">The sequence shown here is derived from an EMBL/GenBank/DDBJ whole genome shotgun (WGS) entry which is preliminary data.</text>
</comment>
<evidence type="ECO:0000256" key="7">
    <source>
        <dbReference type="SAM" id="MobiDB-lite"/>
    </source>
</evidence>
<keyword evidence="5 8" id="KW-1133">Transmembrane helix</keyword>
<reference evidence="9 10" key="1">
    <citation type="submission" date="2023-07" db="EMBL/GenBank/DDBJ databases">
        <title>Sorghum-associated microbial communities from plants grown in Nebraska, USA.</title>
        <authorList>
            <person name="Schachtman D."/>
        </authorList>
    </citation>
    <scope>NUCLEOTIDE SEQUENCE [LARGE SCALE GENOMIC DNA]</scope>
    <source>
        <strain evidence="9 10">DS2154</strain>
    </source>
</reference>
<dbReference type="PANTHER" id="PTHR30531">
    <property type="entry name" value="FLAGELLAR BIOSYNTHETIC PROTEIN FLHB"/>
    <property type="match status" value="1"/>
</dbReference>
<protein>
    <submittedName>
        <fullName evidence="9">Type III secretion protein U</fullName>
    </submittedName>
</protein>
<dbReference type="Proteomes" id="UP001262754">
    <property type="component" value="Unassembled WGS sequence"/>
</dbReference>
<evidence type="ECO:0000256" key="2">
    <source>
        <dbReference type="ARBA" id="ARBA00010690"/>
    </source>
</evidence>
<dbReference type="RefSeq" id="WP_310033083.1">
    <property type="nucleotide sequence ID" value="NZ_JAVDRL010000009.1"/>
</dbReference>
<evidence type="ECO:0000256" key="8">
    <source>
        <dbReference type="SAM" id="Phobius"/>
    </source>
</evidence>
<accession>A0ABU1N273</accession>
<keyword evidence="4 8" id="KW-0812">Transmembrane</keyword>
<feature type="transmembrane region" description="Helical" evidence="8">
    <location>
        <begin position="95"/>
        <end position="117"/>
    </location>
</feature>
<proteinExistence type="inferred from homology"/>
<evidence type="ECO:0000256" key="6">
    <source>
        <dbReference type="ARBA" id="ARBA00023136"/>
    </source>
</evidence>
<comment type="similarity">
    <text evidence="2">Belongs to the type III secretion exporter family.</text>
</comment>
<feature type="transmembrane region" description="Helical" evidence="8">
    <location>
        <begin position="187"/>
        <end position="210"/>
    </location>
</feature>
<comment type="subcellular location">
    <subcellularLocation>
        <location evidence="1">Cell membrane</location>
        <topology evidence="1">Multi-pass membrane protein</topology>
    </subcellularLocation>
</comment>
<dbReference type="Gene3D" id="6.10.250.2080">
    <property type="match status" value="1"/>
</dbReference>
<gene>
    <name evidence="9" type="ORF">J2800_003297</name>
</gene>
<evidence type="ECO:0000313" key="9">
    <source>
        <dbReference type="EMBL" id="MDR6532539.1"/>
    </source>
</evidence>
<dbReference type="Pfam" id="PF01312">
    <property type="entry name" value="Bac_export_2"/>
    <property type="match status" value="1"/>
</dbReference>
<evidence type="ECO:0000313" key="10">
    <source>
        <dbReference type="Proteomes" id="UP001262754"/>
    </source>
</evidence>
<dbReference type="SUPFAM" id="SSF160544">
    <property type="entry name" value="EscU C-terminal domain-like"/>
    <property type="match status" value="1"/>
</dbReference>
<name>A0ABU1N273_9CAUL</name>
<dbReference type="EMBL" id="JAVDRL010000009">
    <property type="protein sequence ID" value="MDR6532539.1"/>
    <property type="molecule type" value="Genomic_DNA"/>
</dbReference>
<feature type="transmembrane region" description="Helical" evidence="8">
    <location>
        <begin position="34"/>
        <end position="55"/>
    </location>
</feature>
<sequence>MAEKNDGGDKTEKPTPKRLSDARKKGDVPKSKDVTSTAVLGAWLLLGLMVAGVTLDRLGGLFDEIFAVMDRPFAEAWPIAGAAAGKAFVSITAMLLLPIAIFGMLAEFAQVGPVFTLEKMSPKMSHMNPGEGFKRMFNTDNLFEVVKSLAKTLLLVVLTWIVAAAAFDKLMAVPTGEADGALAAYGGLTFQLLAGTVGVFLFVSMLDFAYQKFSFTKKMRMSRRDIRQEMKDSEGDPHVKAHRRQLHQEWAQQNAVQAARDASVLVVNPTHIACALAYDPAEHAVPVLLGKGEGLIAQAMREAAEAGGVPIIRNVELARALRDKVAVDDIIPQDLFAAVAEVILWARRLREEAATEPSPGEARSGPDDAASGPTFPPPPEGGFRPDQEPT</sequence>
<dbReference type="InterPro" id="IPR006135">
    <property type="entry name" value="T3SS_substrate_exporter"/>
</dbReference>
<evidence type="ECO:0000256" key="5">
    <source>
        <dbReference type="ARBA" id="ARBA00022989"/>
    </source>
</evidence>
<feature type="transmembrane region" description="Helical" evidence="8">
    <location>
        <begin position="149"/>
        <end position="167"/>
    </location>
</feature>
<dbReference type="Gene3D" id="3.40.1690.10">
    <property type="entry name" value="secretion proteins EscU"/>
    <property type="match status" value="1"/>
</dbReference>
<keyword evidence="6 8" id="KW-0472">Membrane</keyword>
<dbReference type="InterPro" id="IPR029025">
    <property type="entry name" value="T3SS_substrate_exporter_C"/>
</dbReference>
<keyword evidence="3" id="KW-1003">Cell membrane</keyword>
<evidence type="ECO:0000256" key="1">
    <source>
        <dbReference type="ARBA" id="ARBA00004651"/>
    </source>
</evidence>
<feature type="region of interest" description="Disordered" evidence="7">
    <location>
        <begin position="353"/>
        <end position="390"/>
    </location>
</feature>
<evidence type="ECO:0000256" key="4">
    <source>
        <dbReference type="ARBA" id="ARBA00022692"/>
    </source>
</evidence>
<evidence type="ECO:0000256" key="3">
    <source>
        <dbReference type="ARBA" id="ARBA00022475"/>
    </source>
</evidence>
<feature type="region of interest" description="Disordered" evidence="7">
    <location>
        <begin position="1"/>
        <end position="31"/>
    </location>
</feature>
<keyword evidence="10" id="KW-1185">Reference proteome</keyword>
<dbReference type="PANTHER" id="PTHR30531:SF12">
    <property type="entry name" value="FLAGELLAR BIOSYNTHETIC PROTEIN FLHB"/>
    <property type="match status" value="1"/>
</dbReference>
<dbReference type="InterPro" id="IPR006307">
    <property type="entry name" value="BsaZ-like"/>
</dbReference>
<dbReference type="NCBIfam" id="TIGR01404">
    <property type="entry name" value="FlhB_rel_III"/>
    <property type="match status" value="1"/>
</dbReference>
<dbReference type="PRINTS" id="PR00950">
    <property type="entry name" value="TYPE3IMSPROT"/>
</dbReference>